<evidence type="ECO:0000256" key="6">
    <source>
        <dbReference type="HAMAP-Rule" id="MF_01629"/>
    </source>
</evidence>
<gene>
    <name evidence="6 10" type="primary">pdxH</name>
    <name evidence="10" type="ORF">KRR39_23510</name>
</gene>
<feature type="domain" description="Pyridoxamine 5'-phosphate oxidase N-terminal" evidence="8">
    <location>
        <begin position="39"/>
        <end position="156"/>
    </location>
</feature>
<keyword evidence="3 6" id="KW-0288">FMN</keyword>
<dbReference type="KEGG" id="nps:KRR39_23510"/>
<feature type="binding site" evidence="6">
    <location>
        <position position="192"/>
    </location>
    <ligand>
        <name>FMN</name>
        <dbReference type="ChEBI" id="CHEBI:58210"/>
    </ligand>
</feature>
<feature type="compositionally biased region" description="Basic and acidic residues" evidence="7">
    <location>
        <begin position="12"/>
        <end position="23"/>
    </location>
</feature>
<evidence type="ECO:0000256" key="3">
    <source>
        <dbReference type="ARBA" id="ARBA00022643"/>
    </source>
</evidence>
<dbReference type="Pfam" id="PF10590">
    <property type="entry name" value="PNP_phzG_C"/>
    <property type="match status" value="1"/>
</dbReference>
<feature type="binding site" evidence="6">
    <location>
        <position position="133"/>
    </location>
    <ligand>
        <name>substrate</name>
    </ligand>
</feature>
<dbReference type="AlphaFoldDB" id="A0A975SYD3"/>
<dbReference type="NCBIfam" id="TIGR00558">
    <property type="entry name" value="pdxH"/>
    <property type="match status" value="1"/>
</dbReference>
<dbReference type="PIRSF" id="PIRSF000190">
    <property type="entry name" value="Pyd_amn-ph_oxd"/>
    <property type="match status" value="1"/>
</dbReference>
<dbReference type="GO" id="GO:0010181">
    <property type="term" value="F:FMN binding"/>
    <property type="evidence" value="ECO:0007669"/>
    <property type="project" value="UniProtKB-UniRule"/>
</dbReference>
<evidence type="ECO:0000259" key="8">
    <source>
        <dbReference type="Pfam" id="PF01243"/>
    </source>
</evidence>
<dbReference type="RefSeq" id="WP_216939757.1">
    <property type="nucleotide sequence ID" value="NZ_CP077062.1"/>
</dbReference>
<dbReference type="InterPro" id="IPR000659">
    <property type="entry name" value="Pyridox_Oxase"/>
</dbReference>
<keyword evidence="11" id="KW-1185">Reference proteome</keyword>
<feature type="binding site" evidence="6">
    <location>
        <begin position="82"/>
        <end position="83"/>
    </location>
    <ligand>
        <name>FMN</name>
        <dbReference type="ChEBI" id="CHEBI:58210"/>
    </ligand>
</feature>
<evidence type="ECO:0000313" key="10">
    <source>
        <dbReference type="EMBL" id="QWZ08248.1"/>
    </source>
</evidence>
<sequence>MSEHPQTQDLGALRREYGDRGLDTPDLEPDPVEMFRRWLDETVESGVHEPNAMVVSTVSAEGRPSSRMVLLKGLDTRGFVFYTNYESRKGEEIDANPHVSLLFPWQDLQRQVRVEGTASRVSREESAAYFAERPRESQLGAWASPQSRVVASRAALDERYGGVLAQFADVDDVPLPPSWGGFRVEPELVEFWQGRKGRMHDRLRYRRTHGDPHAPWTVERLAP</sequence>
<feature type="binding site" evidence="6">
    <location>
        <position position="137"/>
    </location>
    <ligand>
        <name>substrate</name>
    </ligand>
</feature>
<dbReference type="PANTHER" id="PTHR10851">
    <property type="entry name" value="PYRIDOXINE-5-PHOSPHATE OXIDASE"/>
    <property type="match status" value="1"/>
</dbReference>
<evidence type="ECO:0000256" key="4">
    <source>
        <dbReference type="ARBA" id="ARBA00023002"/>
    </source>
</evidence>
<reference evidence="10" key="1">
    <citation type="submission" date="2021-06" db="EMBL/GenBank/DDBJ databases">
        <title>Complete genome sequence of Nocardioides sp. G188.</title>
        <authorList>
            <person name="Im W.-T."/>
        </authorList>
    </citation>
    <scope>NUCLEOTIDE SEQUENCE</scope>
    <source>
        <strain evidence="10">G188</strain>
    </source>
</reference>
<dbReference type="PROSITE" id="PS01064">
    <property type="entry name" value="PYRIDOX_OXIDASE"/>
    <property type="match status" value="1"/>
</dbReference>
<evidence type="ECO:0000256" key="1">
    <source>
        <dbReference type="ARBA" id="ARBA00011738"/>
    </source>
</evidence>
<dbReference type="HAMAP" id="MF_01629">
    <property type="entry name" value="PdxH"/>
    <property type="match status" value="1"/>
</dbReference>
<proteinExistence type="inferred from homology"/>
<dbReference type="NCBIfam" id="NF004231">
    <property type="entry name" value="PRK05679.1"/>
    <property type="match status" value="1"/>
</dbReference>
<keyword evidence="5 6" id="KW-0664">Pyridoxine biosynthesis</keyword>
<comment type="pathway">
    <text evidence="6">Cofactor metabolism; pyridoxal 5'-phosphate salvage; pyridoxal 5'-phosphate from pyridoxine 5'-phosphate: step 1/1.</text>
</comment>
<accession>A0A975SYD3</accession>
<keyword evidence="4 6" id="KW-0560">Oxidoreductase</keyword>
<dbReference type="Proteomes" id="UP000683575">
    <property type="component" value="Chromosome"/>
</dbReference>
<comment type="catalytic activity">
    <reaction evidence="6">
        <text>pyridoxine 5'-phosphate + O2 = pyridoxal 5'-phosphate + H2O2</text>
        <dbReference type="Rhea" id="RHEA:15149"/>
        <dbReference type="ChEBI" id="CHEBI:15379"/>
        <dbReference type="ChEBI" id="CHEBI:16240"/>
        <dbReference type="ChEBI" id="CHEBI:58589"/>
        <dbReference type="ChEBI" id="CHEBI:597326"/>
        <dbReference type="EC" id="1.4.3.5"/>
    </reaction>
</comment>
<comment type="similarity">
    <text evidence="6">Belongs to the pyridoxamine 5'-phosphate oxidase family.</text>
</comment>
<comment type="subunit">
    <text evidence="1 6">Homodimer.</text>
</comment>
<comment type="catalytic activity">
    <reaction evidence="6">
        <text>pyridoxamine 5'-phosphate + O2 + H2O = pyridoxal 5'-phosphate + H2O2 + NH4(+)</text>
        <dbReference type="Rhea" id="RHEA:15817"/>
        <dbReference type="ChEBI" id="CHEBI:15377"/>
        <dbReference type="ChEBI" id="CHEBI:15379"/>
        <dbReference type="ChEBI" id="CHEBI:16240"/>
        <dbReference type="ChEBI" id="CHEBI:28938"/>
        <dbReference type="ChEBI" id="CHEBI:58451"/>
        <dbReference type="ChEBI" id="CHEBI:597326"/>
        <dbReference type="EC" id="1.4.3.5"/>
    </reaction>
</comment>
<feature type="binding site" evidence="6">
    <location>
        <position position="89"/>
    </location>
    <ligand>
        <name>FMN</name>
        <dbReference type="ChEBI" id="CHEBI:58210"/>
    </ligand>
</feature>
<comment type="cofactor">
    <cofactor evidence="6">
        <name>FMN</name>
        <dbReference type="ChEBI" id="CHEBI:58210"/>
    </cofactor>
    <text evidence="6">Binds 1 FMN per subunit.</text>
</comment>
<feature type="binding site" evidence="6">
    <location>
        <position position="111"/>
    </location>
    <ligand>
        <name>FMN</name>
        <dbReference type="ChEBI" id="CHEBI:58210"/>
    </ligand>
</feature>
<evidence type="ECO:0000313" key="11">
    <source>
        <dbReference type="Proteomes" id="UP000683575"/>
    </source>
</evidence>
<evidence type="ECO:0000259" key="9">
    <source>
        <dbReference type="Pfam" id="PF10590"/>
    </source>
</evidence>
<dbReference type="EC" id="1.4.3.5" evidence="6"/>
<comment type="pathway">
    <text evidence="6">Cofactor metabolism; pyridoxal 5'-phosphate salvage; pyridoxal 5'-phosphate from pyridoxamine 5'-phosphate: step 1/1.</text>
</comment>
<protein>
    <recommendedName>
        <fullName evidence="6">Pyridoxine/pyridoxamine 5'-phosphate oxidase</fullName>
        <ecNumber evidence="6">1.4.3.5</ecNumber>
    </recommendedName>
    <alternativeName>
        <fullName evidence="6">PNP/PMP oxidase</fullName>
        <shortName evidence="6">PNPOx</shortName>
    </alternativeName>
    <alternativeName>
        <fullName evidence="6">Pyridoxal 5'-phosphate synthase</fullName>
    </alternativeName>
</protein>
<feature type="binding site" evidence="6">
    <location>
        <position position="202"/>
    </location>
    <ligand>
        <name>FMN</name>
        <dbReference type="ChEBI" id="CHEBI:58210"/>
    </ligand>
</feature>
<feature type="region of interest" description="Disordered" evidence="7">
    <location>
        <begin position="1"/>
        <end position="28"/>
    </location>
</feature>
<dbReference type="GO" id="GO:0004733">
    <property type="term" value="F:pyridoxamine phosphate oxidase activity"/>
    <property type="evidence" value="ECO:0007669"/>
    <property type="project" value="UniProtKB-UniRule"/>
</dbReference>
<keyword evidence="2 6" id="KW-0285">Flavoprotein</keyword>
<evidence type="ECO:0000256" key="5">
    <source>
        <dbReference type="ARBA" id="ARBA00023096"/>
    </source>
</evidence>
<feature type="binding site" evidence="6">
    <location>
        <position position="72"/>
    </location>
    <ligand>
        <name>substrate</name>
    </ligand>
</feature>
<dbReference type="Pfam" id="PF01243">
    <property type="entry name" value="PNPOx_N"/>
    <property type="match status" value="1"/>
</dbReference>
<evidence type="ECO:0000256" key="2">
    <source>
        <dbReference type="ARBA" id="ARBA00022630"/>
    </source>
</evidence>
<feature type="domain" description="Pyridoxine 5'-phosphate oxidase dimerisation C-terminal" evidence="9">
    <location>
        <begin position="179"/>
        <end position="223"/>
    </location>
</feature>
<dbReference type="InterPro" id="IPR019576">
    <property type="entry name" value="Pyridoxamine_oxidase_dimer_C"/>
</dbReference>
<feature type="binding site" evidence="6">
    <location>
        <begin position="198"/>
        <end position="200"/>
    </location>
    <ligand>
        <name>substrate</name>
    </ligand>
</feature>
<dbReference type="InterPro" id="IPR011576">
    <property type="entry name" value="Pyridox_Oxase_N"/>
</dbReference>
<feature type="binding site" evidence="6">
    <location>
        <begin position="146"/>
        <end position="147"/>
    </location>
    <ligand>
        <name>FMN</name>
        <dbReference type="ChEBI" id="CHEBI:58210"/>
    </ligand>
</feature>
<dbReference type="FunFam" id="2.30.110.10:FF:000020">
    <property type="entry name" value="PNPO isoform 11"/>
    <property type="match status" value="1"/>
</dbReference>
<dbReference type="PANTHER" id="PTHR10851:SF0">
    <property type="entry name" value="PYRIDOXINE-5'-PHOSPHATE OXIDASE"/>
    <property type="match status" value="1"/>
</dbReference>
<dbReference type="EMBL" id="CP077062">
    <property type="protein sequence ID" value="QWZ08248.1"/>
    <property type="molecule type" value="Genomic_DNA"/>
</dbReference>
<feature type="binding site" evidence="6">
    <location>
        <position position="129"/>
    </location>
    <ligand>
        <name>substrate</name>
    </ligand>
</feature>
<feature type="binding site" evidence="6">
    <location>
        <position position="88"/>
    </location>
    <ligand>
        <name>FMN</name>
        <dbReference type="ChEBI" id="CHEBI:58210"/>
    </ligand>
</feature>
<organism evidence="10 11">
    <name type="scientific">Nocardioides panacis</name>
    <dbReference type="NCBI Taxonomy" id="2849501"/>
    <lineage>
        <taxon>Bacteria</taxon>
        <taxon>Bacillati</taxon>
        <taxon>Actinomycetota</taxon>
        <taxon>Actinomycetes</taxon>
        <taxon>Propionibacteriales</taxon>
        <taxon>Nocardioidaceae</taxon>
        <taxon>Nocardioides</taxon>
    </lineage>
</organism>
<evidence type="ECO:0000256" key="7">
    <source>
        <dbReference type="SAM" id="MobiDB-lite"/>
    </source>
</evidence>
<feature type="binding site" evidence="6">
    <location>
        <begin position="67"/>
        <end position="72"/>
    </location>
    <ligand>
        <name>FMN</name>
        <dbReference type="ChEBI" id="CHEBI:58210"/>
    </ligand>
</feature>
<comment type="function">
    <text evidence="6">Catalyzes the oxidation of either pyridoxine 5'-phosphate (PNP) or pyridoxamine 5'-phosphate (PMP) into pyridoxal 5'-phosphate (PLP).</text>
</comment>
<dbReference type="InterPro" id="IPR019740">
    <property type="entry name" value="Pyridox_Oxase_CS"/>
</dbReference>
<name>A0A975SYD3_9ACTN</name>
<dbReference type="GO" id="GO:0008615">
    <property type="term" value="P:pyridoxine biosynthetic process"/>
    <property type="evidence" value="ECO:0007669"/>
    <property type="project" value="UniProtKB-UniRule"/>
</dbReference>